<evidence type="ECO:0000313" key="1">
    <source>
        <dbReference type="EMBL" id="MDF0601510.1"/>
    </source>
</evidence>
<dbReference type="AlphaFoldDB" id="A0AAE3TAD6"/>
<keyword evidence="2" id="KW-1185">Reference proteome</keyword>
<dbReference type="RefSeq" id="WP_275567650.1">
    <property type="nucleotide sequence ID" value="NZ_JARGYC010000029.1"/>
</dbReference>
<dbReference type="EMBL" id="JARGYC010000029">
    <property type="protein sequence ID" value="MDF0601510.1"/>
    <property type="molecule type" value="Genomic_DNA"/>
</dbReference>
<accession>A0AAE3TAD6</accession>
<comment type="caution">
    <text evidence="1">The sequence shown here is derived from an EMBL/GenBank/DDBJ whole genome shotgun (WGS) entry which is preliminary data.</text>
</comment>
<reference evidence="1" key="1">
    <citation type="submission" date="2023-03" db="EMBL/GenBank/DDBJ databases">
        <title>Multiphase analysis and comparison of six strains from genera Psychromarinibacter, Lutimaribacter, and Maritimibacter, including a novel species: Psychromarinibacter sediminicola sp. nov.</title>
        <authorList>
            <person name="Wang Y.-H."/>
            <person name="Ye M.-Q."/>
            <person name="Du Z.-J."/>
        </authorList>
    </citation>
    <scope>NUCLEOTIDE SEQUENCE</scope>
    <source>
        <strain evidence="1">C21-152</strain>
    </source>
</reference>
<dbReference type="Proteomes" id="UP001220964">
    <property type="component" value="Unassembled WGS sequence"/>
</dbReference>
<evidence type="ECO:0000313" key="2">
    <source>
        <dbReference type="Proteomes" id="UP001220964"/>
    </source>
</evidence>
<name>A0AAE3TAD6_9RHOB</name>
<protein>
    <submittedName>
        <fullName evidence="1">Uncharacterized protein</fullName>
    </submittedName>
</protein>
<sequence length="74" mass="8283">MRTRLSILIDEAQSVLPPRAQDELADLVEAFTARHSAEPDLSVEQATELRRRMQDSFAAAPQAEVDAFFKRVLG</sequence>
<gene>
    <name evidence="1" type="ORF">P1J78_12265</name>
</gene>
<proteinExistence type="predicted"/>
<organism evidence="1 2">
    <name type="scientific">Psychromarinibacter sediminicola</name>
    <dbReference type="NCBI Taxonomy" id="3033385"/>
    <lineage>
        <taxon>Bacteria</taxon>
        <taxon>Pseudomonadati</taxon>
        <taxon>Pseudomonadota</taxon>
        <taxon>Alphaproteobacteria</taxon>
        <taxon>Rhodobacterales</taxon>
        <taxon>Paracoccaceae</taxon>
        <taxon>Psychromarinibacter</taxon>
    </lineage>
</organism>